<name>A0A9W6VY03_9ACTN</name>
<dbReference type="PANTHER" id="PTHR48086:SF6">
    <property type="entry name" value="CATION_ACETATE SYMPORTER ACTP"/>
    <property type="match status" value="1"/>
</dbReference>
<dbReference type="InterPro" id="IPR001734">
    <property type="entry name" value="Na/solute_symporter"/>
</dbReference>
<dbReference type="Gene3D" id="1.20.1730.10">
    <property type="entry name" value="Sodium/glucose cotransporter"/>
    <property type="match status" value="1"/>
</dbReference>
<feature type="transmembrane region" description="Helical" evidence="10">
    <location>
        <begin position="459"/>
        <end position="481"/>
    </location>
</feature>
<evidence type="ECO:0000313" key="11">
    <source>
        <dbReference type="EMBL" id="GLY82356.1"/>
    </source>
</evidence>
<feature type="transmembrane region" description="Helical" evidence="10">
    <location>
        <begin position="175"/>
        <end position="193"/>
    </location>
</feature>
<keyword evidence="8 10" id="KW-0472">Membrane</keyword>
<evidence type="ECO:0000256" key="10">
    <source>
        <dbReference type="SAM" id="Phobius"/>
    </source>
</evidence>
<reference evidence="11" key="1">
    <citation type="submission" date="2023-03" db="EMBL/GenBank/DDBJ databases">
        <title>Actinoallomurus iriomotensis NBRC 103684.</title>
        <authorList>
            <person name="Ichikawa N."/>
            <person name="Sato H."/>
            <person name="Tonouchi N."/>
        </authorList>
    </citation>
    <scope>NUCLEOTIDE SEQUENCE</scope>
    <source>
        <strain evidence="11">NBRC 103684</strain>
    </source>
</reference>
<keyword evidence="6" id="KW-0769">Symport</keyword>
<feature type="transmembrane region" description="Helical" evidence="10">
    <location>
        <begin position="83"/>
        <end position="101"/>
    </location>
</feature>
<feature type="transmembrane region" description="Helical" evidence="10">
    <location>
        <begin position="428"/>
        <end position="452"/>
    </location>
</feature>
<feature type="transmembrane region" description="Helical" evidence="10">
    <location>
        <begin position="55"/>
        <end position="77"/>
    </location>
</feature>
<feature type="transmembrane region" description="Helical" evidence="10">
    <location>
        <begin position="353"/>
        <end position="381"/>
    </location>
</feature>
<protein>
    <submittedName>
        <fullName evidence="11">Cation acetate symporter</fullName>
    </submittedName>
</protein>
<feature type="transmembrane region" description="Helical" evidence="10">
    <location>
        <begin position="293"/>
        <end position="318"/>
    </location>
</feature>
<comment type="subcellular location">
    <subcellularLocation>
        <location evidence="1">Cell membrane</location>
        <topology evidence="1">Multi-pass membrane protein</topology>
    </subcellularLocation>
</comment>
<dbReference type="Proteomes" id="UP001165074">
    <property type="component" value="Unassembled WGS sequence"/>
</dbReference>
<dbReference type="PANTHER" id="PTHR48086">
    <property type="entry name" value="SODIUM/PROLINE SYMPORTER-RELATED"/>
    <property type="match status" value="1"/>
</dbReference>
<feature type="transmembrane region" description="Helical" evidence="10">
    <location>
        <begin position="511"/>
        <end position="528"/>
    </location>
</feature>
<sequence length="552" mass="55501">MTTDVVSGDARLLTFALFAGLVCVTLGITLWARSHTDGAADFYAGGRAFSARQNGFALAGDYMSAASFLGISGMIALSGFDGFIYSVGSLVAWIPVLLLAGPLRNAGRFTLADVPASRARRPGPVRVAGAVSTVTVSVFYLVAQMVGAGALVALLLGVRPGTTFLGVSAGTAETLTITVVGALMVLYVGFGGMKGTTWVQIVKTVLLMTAGVALTGLVLGRFGFDVSGLLGAAGRESGHGDAFLGPSPRPGRPAGDLDLISLALALGLGPAGLPHIAGRVFTVPDAPTARASVNWAIGLIGAFFLMTPVLGFGAAALVGRREIAAQDPAGNAAVPQLAGALGRHLAGPAGGDVLLALVAAVACATILAVVAGLMMAASTSLAHDLFGHVLMLGRPRERQEIAVARVAAVLVGATAVALAVFARNLNVAFLVGLAFAVAASAHLPAIVLSLCWRRFNGGGAVAGIYGGLLTAVLLVVFSPVVSGGVDPVTGAHRSLLPAGVDFSWFPLENPALVSIPAGFLCAIAGTYLSREKPDPARFAALSARAVTGAGAP</sequence>
<organism evidence="11 12">
    <name type="scientific">Actinoallomurus iriomotensis</name>
    <dbReference type="NCBI Taxonomy" id="478107"/>
    <lineage>
        <taxon>Bacteria</taxon>
        <taxon>Bacillati</taxon>
        <taxon>Actinomycetota</taxon>
        <taxon>Actinomycetes</taxon>
        <taxon>Streptosporangiales</taxon>
        <taxon>Thermomonosporaceae</taxon>
        <taxon>Actinoallomurus</taxon>
    </lineage>
</organism>
<dbReference type="GO" id="GO:0006847">
    <property type="term" value="P:plasma membrane acetate transport"/>
    <property type="evidence" value="ECO:0007669"/>
    <property type="project" value="TreeGrafter"/>
</dbReference>
<dbReference type="Pfam" id="PF00474">
    <property type="entry name" value="SSF"/>
    <property type="match status" value="1"/>
</dbReference>
<evidence type="ECO:0000256" key="6">
    <source>
        <dbReference type="ARBA" id="ARBA00022847"/>
    </source>
</evidence>
<keyword evidence="4" id="KW-1003">Cell membrane</keyword>
<accession>A0A9W6VY03</accession>
<evidence type="ECO:0000256" key="7">
    <source>
        <dbReference type="ARBA" id="ARBA00022989"/>
    </source>
</evidence>
<comment type="similarity">
    <text evidence="2 9">Belongs to the sodium:solute symporter (SSF) (TC 2.A.21) family.</text>
</comment>
<feature type="transmembrane region" description="Helical" evidence="10">
    <location>
        <begin position="205"/>
        <end position="224"/>
    </location>
</feature>
<keyword evidence="7 10" id="KW-1133">Transmembrane helix</keyword>
<evidence type="ECO:0000256" key="9">
    <source>
        <dbReference type="RuleBase" id="RU362091"/>
    </source>
</evidence>
<dbReference type="InterPro" id="IPR038377">
    <property type="entry name" value="Na/Glc_symporter_sf"/>
</dbReference>
<evidence type="ECO:0000313" key="12">
    <source>
        <dbReference type="Proteomes" id="UP001165074"/>
    </source>
</evidence>
<evidence type="ECO:0000256" key="3">
    <source>
        <dbReference type="ARBA" id="ARBA00022448"/>
    </source>
</evidence>
<feature type="transmembrane region" description="Helical" evidence="10">
    <location>
        <begin position="259"/>
        <end position="281"/>
    </location>
</feature>
<keyword evidence="12" id="KW-1185">Reference proteome</keyword>
<dbReference type="GO" id="GO:0015293">
    <property type="term" value="F:symporter activity"/>
    <property type="evidence" value="ECO:0007669"/>
    <property type="project" value="UniProtKB-KW"/>
</dbReference>
<keyword evidence="3" id="KW-0813">Transport</keyword>
<feature type="transmembrane region" description="Helical" evidence="10">
    <location>
        <begin position="127"/>
        <end position="155"/>
    </location>
</feature>
<feature type="transmembrane region" description="Helical" evidence="10">
    <location>
        <begin position="402"/>
        <end position="422"/>
    </location>
</feature>
<gene>
    <name evidence="11" type="ORF">Airi02_002880</name>
</gene>
<dbReference type="GO" id="GO:0015123">
    <property type="term" value="F:acetate transmembrane transporter activity"/>
    <property type="evidence" value="ECO:0007669"/>
    <property type="project" value="TreeGrafter"/>
</dbReference>
<evidence type="ECO:0000256" key="8">
    <source>
        <dbReference type="ARBA" id="ARBA00023136"/>
    </source>
</evidence>
<evidence type="ECO:0000256" key="4">
    <source>
        <dbReference type="ARBA" id="ARBA00022475"/>
    </source>
</evidence>
<dbReference type="AlphaFoldDB" id="A0A9W6VY03"/>
<proteinExistence type="inferred from homology"/>
<dbReference type="RefSeq" id="WP_285566017.1">
    <property type="nucleotide sequence ID" value="NZ_BSTK01000001.1"/>
</dbReference>
<evidence type="ECO:0000256" key="2">
    <source>
        <dbReference type="ARBA" id="ARBA00006434"/>
    </source>
</evidence>
<comment type="caution">
    <text evidence="11">The sequence shown here is derived from an EMBL/GenBank/DDBJ whole genome shotgun (WGS) entry which is preliminary data.</text>
</comment>
<dbReference type="InterPro" id="IPR050277">
    <property type="entry name" value="Sodium:Solute_Symporter"/>
</dbReference>
<dbReference type="GO" id="GO:0005886">
    <property type="term" value="C:plasma membrane"/>
    <property type="evidence" value="ECO:0007669"/>
    <property type="project" value="UniProtKB-SubCell"/>
</dbReference>
<dbReference type="EMBL" id="BSTK01000001">
    <property type="protein sequence ID" value="GLY82356.1"/>
    <property type="molecule type" value="Genomic_DNA"/>
</dbReference>
<evidence type="ECO:0000256" key="1">
    <source>
        <dbReference type="ARBA" id="ARBA00004651"/>
    </source>
</evidence>
<dbReference type="PROSITE" id="PS50283">
    <property type="entry name" value="NA_SOLUT_SYMP_3"/>
    <property type="match status" value="1"/>
</dbReference>
<evidence type="ECO:0000256" key="5">
    <source>
        <dbReference type="ARBA" id="ARBA00022692"/>
    </source>
</evidence>
<keyword evidence="5 10" id="KW-0812">Transmembrane</keyword>
<feature type="transmembrane region" description="Helical" evidence="10">
    <location>
        <begin position="12"/>
        <end position="34"/>
    </location>
</feature>
<dbReference type="CDD" id="cd11480">
    <property type="entry name" value="SLC5sbd_u4"/>
    <property type="match status" value="1"/>
</dbReference>